<protein>
    <submittedName>
        <fullName evidence="1">M6 family metalloprotease domain protein</fullName>
    </submittedName>
</protein>
<dbReference type="Proteomes" id="UP000189674">
    <property type="component" value="Chromosome"/>
</dbReference>
<proteinExistence type="predicted"/>
<dbReference type="STRING" id="1936003.STSP2_02737"/>
<keyword evidence="2" id="KW-1185">Reference proteome</keyword>
<gene>
    <name evidence="1" type="ORF">STSP2_02737</name>
</gene>
<dbReference type="GO" id="GO:0006508">
    <property type="term" value="P:proteolysis"/>
    <property type="evidence" value="ECO:0007669"/>
    <property type="project" value="UniProtKB-KW"/>
</dbReference>
<dbReference type="SUPFAM" id="SSF55486">
    <property type="entry name" value="Metalloproteases ('zincins'), catalytic domain"/>
    <property type="match status" value="1"/>
</dbReference>
<organism evidence="1 2">
    <name type="scientific">Anaerohalosphaera lusitana</name>
    <dbReference type="NCBI Taxonomy" id="1936003"/>
    <lineage>
        <taxon>Bacteria</taxon>
        <taxon>Pseudomonadati</taxon>
        <taxon>Planctomycetota</taxon>
        <taxon>Phycisphaerae</taxon>
        <taxon>Sedimentisphaerales</taxon>
        <taxon>Anaerohalosphaeraceae</taxon>
        <taxon>Anaerohalosphaera</taxon>
    </lineage>
</organism>
<evidence type="ECO:0000313" key="1">
    <source>
        <dbReference type="EMBL" id="AQT69545.1"/>
    </source>
</evidence>
<dbReference type="InterPro" id="IPR024079">
    <property type="entry name" value="MetalloPept_cat_dom_sf"/>
</dbReference>
<dbReference type="EMBL" id="CP019791">
    <property type="protein sequence ID" value="AQT69545.1"/>
    <property type="molecule type" value="Genomic_DNA"/>
</dbReference>
<reference evidence="2" key="1">
    <citation type="submission" date="2017-02" db="EMBL/GenBank/DDBJ databases">
        <title>Comparative genomics and description of representatives of a novel lineage of planctomycetes thriving in anoxic sediments.</title>
        <authorList>
            <person name="Spring S."/>
            <person name="Bunk B."/>
            <person name="Sproer C."/>
        </authorList>
    </citation>
    <scope>NUCLEOTIDE SEQUENCE [LARGE SCALE GENOMIC DNA]</scope>
    <source>
        <strain evidence="2">ST-NAGAB-D1</strain>
    </source>
</reference>
<evidence type="ECO:0000313" key="2">
    <source>
        <dbReference type="Proteomes" id="UP000189674"/>
    </source>
</evidence>
<keyword evidence="1" id="KW-0482">Metalloprotease</keyword>
<accession>A0A1U9NNX5</accession>
<dbReference type="GO" id="GO:0008237">
    <property type="term" value="F:metallopeptidase activity"/>
    <property type="evidence" value="ECO:0007669"/>
    <property type="project" value="UniProtKB-KW"/>
</dbReference>
<sequence>MYQASSIILFVFNLLLISAGPIRGEQLIVRETIPPVVTSQRVQSTPAATMKCPNGRTVEAHIFFCDTSDAPGDPNLATRQYFENTTRNYIFGTGENGIQSWFDYYSHGKIRFRYVVHPDWLRLPKTQEYYLKPLPGKPKSWNWPEWIADVTDTLLAAGYEHTDTRLPIIINPPNSSKVFMGGGAIHALKVNAPNARFLHLGGGIYLDDSDRYAYLRNEGVVIHEIGHFLGLPDLYNGTRGFNSWDMMGGAYDAAGFCGWHLHCLDWLDKSRKRYVVSTGSKPQTMTLTALSKGEGVFMMVIPDNPAKPEQLRSPWIIELNQPVLEREKNNGGPDKHILLPEATGVLVYRLEPDKNPVLQSYFREIPQDKTKRKPRPDYLNKTLYGPGDIFKNPEAPFKMRVLSIKDKTANIRLIIPKP</sequence>
<dbReference type="PANTHER" id="PTHR41775:SF1">
    <property type="entry name" value="PEPTIDASE M6-LIKE DOMAIN-CONTAINING PROTEIN"/>
    <property type="match status" value="1"/>
</dbReference>
<dbReference type="OrthoDB" id="278121at2"/>
<dbReference type="PANTHER" id="PTHR41775">
    <property type="entry name" value="SECRETED PROTEIN-RELATED"/>
    <property type="match status" value="1"/>
</dbReference>
<name>A0A1U9NNX5_9BACT</name>
<keyword evidence="1" id="KW-0645">Protease</keyword>
<dbReference type="RefSeq" id="WP_146663221.1">
    <property type="nucleotide sequence ID" value="NZ_CP019791.1"/>
</dbReference>
<dbReference type="KEGG" id="alus:STSP2_02737"/>
<keyword evidence="1" id="KW-0378">Hydrolase</keyword>
<dbReference type="AlphaFoldDB" id="A0A1U9NNX5"/>
<dbReference type="Gene3D" id="3.40.390.10">
    <property type="entry name" value="Collagenase (Catalytic Domain)"/>
    <property type="match status" value="1"/>
</dbReference>